<keyword evidence="3" id="KW-1185">Reference proteome</keyword>
<dbReference type="Pfam" id="PF00535">
    <property type="entry name" value="Glycos_transf_2"/>
    <property type="match status" value="1"/>
</dbReference>
<dbReference type="CDD" id="cd04186">
    <property type="entry name" value="GT_2_like_c"/>
    <property type="match status" value="1"/>
</dbReference>
<dbReference type="Proteomes" id="UP000317646">
    <property type="component" value="Unassembled WGS sequence"/>
</dbReference>
<accession>A0A502GB83</accession>
<evidence type="ECO:0000313" key="2">
    <source>
        <dbReference type="EMBL" id="TPG58942.1"/>
    </source>
</evidence>
<dbReference type="EMBL" id="RCYZ01000014">
    <property type="protein sequence ID" value="TPG58942.1"/>
    <property type="molecule type" value="Genomic_DNA"/>
</dbReference>
<dbReference type="GO" id="GO:0016740">
    <property type="term" value="F:transferase activity"/>
    <property type="evidence" value="ECO:0007669"/>
    <property type="project" value="UniProtKB-KW"/>
</dbReference>
<dbReference type="InterPro" id="IPR029044">
    <property type="entry name" value="Nucleotide-diphossugar_trans"/>
</dbReference>
<reference evidence="2 3" key="1">
    <citation type="journal article" date="2019" name="Environ. Microbiol.">
        <title>Species interactions and distinct microbial communities in high Arctic permafrost affected cryosols are associated with the CH4 and CO2 gas fluxes.</title>
        <authorList>
            <person name="Altshuler I."/>
            <person name="Hamel J."/>
            <person name="Turney S."/>
            <person name="Magnuson E."/>
            <person name="Levesque R."/>
            <person name="Greer C."/>
            <person name="Whyte L.G."/>
        </authorList>
    </citation>
    <scope>NUCLEOTIDE SEQUENCE [LARGE SCALE GENOMIC DNA]</scope>
    <source>
        <strain evidence="2 3">S9.2P</strain>
    </source>
</reference>
<evidence type="ECO:0000259" key="1">
    <source>
        <dbReference type="Pfam" id="PF00535"/>
    </source>
</evidence>
<dbReference type="PANTHER" id="PTHR43179:SF7">
    <property type="entry name" value="RHAMNOSYLTRANSFERASE WBBL"/>
    <property type="match status" value="1"/>
</dbReference>
<keyword evidence="2" id="KW-0808">Transferase</keyword>
<dbReference type="SUPFAM" id="SSF53448">
    <property type="entry name" value="Nucleotide-diphospho-sugar transferases"/>
    <property type="match status" value="1"/>
</dbReference>
<dbReference type="Gene3D" id="3.90.550.10">
    <property type="entry name" value="Spore Coat Polysaccharide Biosynthesis Protein SpsA, Chain A"/>
    <property type="match status" value="1"/>
</dbReference>
<dbReference type="OrthoDB" id="9771846at2"/>
<comment type="caution">
    <text evidence="2">The sequence shown here is derived from an EMBL/GenBank/DDBJ whole genome shotgun (WGS) entry which is preliminary data.</text>
</comment>
<sequence length="290" mass="33123">MSTNSFVTNKLSVELSIVIVGMNHLSKLKNLFNSLLGEGKTTRSHEIILVDNCSTDGSVEYVAANYPGVIIYQNDTVRGFAANNNQGVSVSSGQYLFICNPDMVILPGAIDEMIKFHESNPGVGIVCPKLLNSDLTYQYSVRRFHNLKVLALRTLSWANDEWTNKYIRKYLMLEFDKSKTQLIDWALGAAMVLRRSVYQQLGGFDEKFFLYVEDVDLCLRCWTAGFTVVYCSQAVCIHDHQRASTKGINVLLWHHAKSMAYFFYKHKLLWRPARGFEELRQPEDNVFHRG</sequence>
<proteinExistence type="predicted"/>
<feature type="domain" description="Glycosyltransferase 2-like" evidence="1">
    <location>
        <begin position="16"/>
        <end position="198"/>
    </location>
</feature>
<gene>
    <name evidence="2" type="ORF">EAH73_21725</name>
</gene>
<dbReference type="PANTHER" id="PTHR43179">
    <property type="entry name" value="RHAMNOSYLTRANSFERASE WBBL"/>
    <property type="match status" value="1"/>
</dbReference>
<evidence type="ECO:0000313" key="3">
    <source>
        <dbReference type="Proteomes" id="UP000317646"/>
    </source>
</evidence>
<dbReference type="InterPro" id="IPR001173">
    <property type="entry name" value="Glyco_trans_2-like"/>
</dbReference>
<organism evidence="2 3">
    <name type="scientific">Hymenobacter nivis</name>
    <dbReference type="NCBI Taxonomy" id="1850093"/>
    <lineage>
        <taxon>Bacteria</taxon>
        <taxon>Pseudomonadati</taxon>
        <taxon>Bacteroidota</taxon>
        <taxon>Cytophagia</taxon>
        <taxon>Cytophagales</taxon>
        <taxon>Hymenobacteraceae</taxon>
        <taxon>Hymenobacter</taxon>
    </lineage>
</organism>
<protein>
    <submittedName>
        <fullName evidence="2">Glycosyltransferase family 2 protein</fullName>
    </submittedName>
</protein>
<dbReference type="AlphaFoldDB" id="A0A502GB83"/>
<dbReference type="RefSeq" id="WP_140469551.1">
    <property type="nucleotide sequence ID" value="NZ_RCYZ01000014.1"/>
</dbReference>
<name>A0A502GB83_9BACT</name>